<feature type="domain" description="Saposin B-type" evidence="3">
    <location>
        <begin position="182"/>
        <end position="266"/>
    </location>
</feature>
<keyword evidence="2" id="KW-0732">Signal</keyword>
<feature type="signal peptide" evidence="2">
    <location>
        <begin position="1"/>
        <end position="18"/>
    </location>
</feature>
<keyword evidence="1" id="KW-1015">Disulfide bond</keyword>
<gene>
    <name evidence="4" type="ORF">QR680_009811</name>
</gene>
<organism evidence="4 5">
    <name type="scientific">Steinernema hermaphroditum</name>
    <dbReference type="NCBI Taxonomy" id="289476"/>
    <lineage>
        <taxon>Eukaryota</taxon>
        <taxon>Metazoa</taxon>
        <taxon>Ecdysozoa</taxon>
        <taxon>Nematoda</taxon>
        <taxon>Chromadorea</taxon>
        <taxon>Rhabditida</taxon>
        <taxon>Tylenchina</taxon>
        <taxon>Panagrolaimomorpha</taxon>
        <taxon>Strongyloidoidea</taxon>
        <taxon>Steinernematidae</taxon>
        <taxon>Steinernema</taxon>
    </lineage>
</organism>
<dbReference type="AlphaFoldDB" id="A0AA39MAK6"/>
<feature type="chain" id="PRO_5041248864" description="Saposin B-type domain-containing protein" evidence="2">
    <location>
        <begin position="19"/>
        <end position="266"/>
    </location>
</feature>
<dbReference type="EMBL" id="JAUCMV010000001">
    <property type="protein sequence ID" value="KAK0426619.1"/>
    <property type="molecule type" value="Genomic_DNA"/>
</dbReference>
<sequence length="266" mass="29536">MILKSALLLVLCLASSSALDGLVTTCSLCRIAKEVATSAHLPMESVRAMIKTQCLKSPEGQRRFCEGVSEEFVLEQLAVVGAFLRCEDYCGTMEMELDKDFMCQKIREISFNKAIFDTMYFSTTKRFCSKETNAVKCHLDSAAAHPVLKDLFENAMQSVTKAVDCSIQAPNTFLADMLGSAPPMKCVLCKYLLNWIGECFVHENKTSRDMQKSIRDIVKKVCDLNKICPLLHCSCDKIADKAIDIIKRMDVSQAACVKYDSACAGM</sequence>
<dbReference type="InterPro" id="IPR008139">
    <property type="entry name" value="SaposinB_dom"/>
</dbReference>
<comment type="caution">
    <text evidence="4">The sequence shown here is derived from an EMBL/GenBank/DDBJ whole genome shotgun (WGS) entry which is preliminary data.</text>
</comment>
<dbReference type="Proteomes" id="UP001175271">
    <property type="component" value="Unassembled WGS sequence"/>
</dbReference>
<protein>
    <recommendedName>
        <fullName evidence="3">Saposin B-type domain-containing protein</fullName>
    </recommendedName>
</protein>
<accession>A0AA39MAK6</accession>
<evidence type="ECO:0000256" key="2">
    <source>
        <dbReference type="SAM" id="SignalP"/>
    </source>
</evidence>
<keyword evidence="5" id="KW-1185">Reference proteome</keyword>
<name>A0AA39MAK6_9BILA</name>
<evidence type="ECO:0000256" key="1">
    <source>
        <dbReference type="ARBA" id="ARBA00023157"/>
    </source>
</evidence>
<evidence type="ECO:0000313" key="5">
    <source>
        <dbReference type="Proteomes" id="UP001175271"/>
    </source>
</evidence>
<proteinExistence type="predicted"/>
<evidence type="ECO:0000313" key="4">
    <source>
        <dbReference type="EMBL" id="KAK0426619.1"/>
    </source>
</evidence>
<dbReference type="PROSITE" id="PS50015">
    <property type="entry name" value="SAP_B"/>
    <property type="match status" value="1"/>
</dbReference>
<reference evidence="4" key="1">
    <citation type="submission" date="2023-06" db="EMBL/GenBank/DDBJ databases">
        <title>Genomic analysis of the entomopathogenic nematode Steinernema hermaphroditum.</title>
        <authorList>
            <person name="Schwarz E.M."/>
            <person name="Heppert J.K."/>
            <person name="Baniya A."/>
            <person name="Schwartz H.T."/>
            <person name="Tan C.-H."/>
            <person name="Antoshechkin I."/>
            <person name="Sternberg P.W."/>
            <person name="Goodrich-Blair H."/>
            <person name="Dillman A.R."/>
        </authorList>
    </citation>
    <scope>NUCLEOTIDE SEQUENCE</scope>
    <source>
        <strain evidence="4">PS9179</strain>
        <tissue evidence="4">Whole animal</tissue>
    </source>
</reference>
<evidence type="ECO:0000259" key="3">
    <source>
        <dbReference type="PROSITE" id="PS50015"/>
    </source>
</evidence>